<dbReference type="RefSeq" id="WP_148580907.1">
    <property type="nucleotide sequence ID" value="NZ_JAVEUW010000007.1"/>
</dbReference>
<evidence type="ECO:0000256" key="4">
    <source>
        <dbReference type="ARBA" id="ARBA00022777"/>
    </source>
</evidence>
<protein>
    <recommendedName>
        <fullName evidence="5">Putative phosphoenolpyruvate synthase regulatory protein</fullName>
        <shortName evidence="5">PEP synthase regulatory protein</shortName>
        <shortName evidence="5">PSRP</shortName>
        <ecNumber evidence="5">2.7.11.33</ecNumber>
        <ecNumber evidence="5">2.7.4.28</ecNumber>
    </recommendedName>
    <alternativeName>
        <fullName evidence="5">Pyruvate, water dikinase regulatory protein</fullName>
    </alternativeName>
</protein>
<dbReference type="EC" id="2.7.4.28" evidence="5"/>
<dbReference type="PANTHER" id="PTHR31756:SF3">
    <property type="entry name" value="PYRUVATE, PHOSPHATE DIKINASE REGULATORY PROTEIN 1, CHLOROPLASTIC"/>
    <property type="match status" value="1"/>
</dbReference>
<keyword evidence="1 5" id="KW-0723">Serine/threonine-protein kinase</keyword>
<dbReference type="EC" id="2.7.11.33" evidence="5"/>
<dbReference type="Pfam" id="PF03618">
    <property type="entry name" value="Kinase-PPPase"/>
    <property type="match status" value="1"/>
</dbReference>
<comment type="catalytic activity">
    <reaction evidence="5">
        <text>[pyruvate, water dikinase] + ADP = [pyruvate, water dikinase]-phosphate + AMP + H(+)</text>
        <dbReference type="Rhea" id="RHEA:46020"/>
        <dbReference type="Rhea" id="RHEA-COMP:11425"/>
        <dbReference type="Rhea" id="RHEA-COMP:11426"/>
        <dbReference type="ChEBI" id="CHEBI:15378"/>
        <dbReference type="ChEBI" id="CHEBI:43176"/>
        <dbReference type="ChEBI" id="CHEBI:68546"/>
        <dbReference type="ChEBI" id="CHEBI:456215"/>
        <dbReference type="ChEBI" id="CHEBI:456216"/>
        <dbReference type="EC" id="2.7.11.33"/>
    </reaction>
</comment>
<dbReference type="EMBL" id="SDKK01000024">
    <property type="protein sequence ID" value="TYC53932.1"/>
    <property type="molecule type" value="Genomic_DNA"/>
</dbReference>
<evidence type="ECO:0000313" key="7">
    <source>
        <dbReference type="Proteomes" id="UP000389128"/>
    </source>
</evidence>
<evidence type="ECO:0000256" key="2">
    <source>
        <dbReference type="ARBA" id="ARBA00022679"/>
    </source>
</evidence>
<proteinExistence type="inferred from homology"/>
<evidence type="ECO:0000256" key="3">
    <source>
        <dbReference type="ARBA" id="ARBA00022741"/>
    </source>
</evidence>
<keyword evidence="4 5" id="KW-0418">Kinase</keyword>
<keyword evidence="7" id="KW-1185">Reference proteome</keyword>
<evidence type="ECO:0000313" key="6">
    <source>
        <dbReference type="EMBL" id="TYC53932.1"/>
    </source>
</evidence>
<dbReference type="Proteomes" id="UP000389128">
    <property type="component" value="Unassembled WGS sequence"/>
</dbReference>
<dbReference type="AlphaFoldDB" id="A0A6C2CK98"/>
<dbReference type="PANTHER" id="PTHR31756">
    <property type="entry name" value="PYRUVATE, PHOSPHATE DIKINASE REGULATORY PROTEIN 1, CHLOROPLASTIC"/>
    <property type="match status" value="1"/>
</dbReference>
<dbReference type="OrthoDB" id="9782201at2"/>
<dbReference type="InterPro" id="IPR005177">
    <property type="entry name" value="Kinase-pyrophosphorylase"/>
</dbReference>
<reference evidence="6 7" key="1">
    <citation type="submission" date="2019-01" db="EMBL/GenBank/DDBJ databases">
        <title>Zoogloea oleivorans genome sequencing and assembly.</title>
        <authorList>
            <person name="Tancsics A."/>
            <person name="Farkas M."/>
            <person name="Kriszt B."/>
            <person name="Maroti G."/>
            <person name="Horvath B."/>
        </authorList>
    </citation>
    <scope>NUCLEOTIDE SEQUENCE [LARGE SCALE GENOMIC DNA]</scope>
    <source>
        <strain evidence="6 7">Buc</strain>
    </source>
</reference>
<accession>A0A6C2CK98</accession>
<organism evidence="6 7">
    <name type="scientific">Zoogloea oleivorans</name>
    <dbReference type="NCBI Taxonomy" id="1552750"/>
    <lineage>
        <taxon>Bacteria</taxon>
        <taxon>Pseudomonadati</taxon>
        <taxon>Pseudomonadota</taxon>
        <taxon>Betaproteobacteria</taxon>
        <taxon>Rhodocyclales</taxon>
        <taxon>Zoogloeaceae</taxon>
        <taxon>Zoogloea</taxon>
    </lineage>
</organism>
<dbReference type="InterPro" id="IPR026530">
    <property type="entry name" value="PSRP"/>
</dbReference>
<name>A0A6C2CK98_9RHOO</name>
<evidence type="ECO:0000256" key="5">
    <source>
        <dbReference type="HAMAP-Rule" id="MF_01062"/>
    </source>
</evidence>
<dbReference type="HAMAP" id="MF_01062">
    <property type="entry name" value="PSRP"/>
    <property type="match status" value="1"/>
</dbReference>
<keyword evidence="3 5" id="KW-0547">Nucleotide-binding</keyword>
<feature type="binding site" evidence="5">
    <location>
        <begin position="154"/>
        <end position="161"/>
    </location>
    <ligand>
        <name>ADP</name>
        <dbReference type="ChEBI" id="CHEBI:456216"/>
    </ligand>
</feature>
<dbReference type="GO" id="GO:0043531">
    <property type="term" value="F:ADP binding"/>
    <property type="evidence" value="ECO:0007669"/>
    <property type="project" value="UniProtKB-UniRule"/>
</dbReference>
<sequence>MTQTRPVFFISDGTGITAETLGHSLLAQFPDTRFRNHRLPFIDSPEKAEDCALKILDAAIESGTRPIVFNTLVDPEAVAALRKADALFLDLFEKFIGPLESELGQRSTHTAGRFHGIAESQDYKKRIEAINFTLAHDDGVSHADLKEADVILVGVSRSGKTPTSLYLAMQFGIKAANYPLIPEDFERNKLPAELMHHRGKLFGLTIGPDRLSQIRQERRPNSRYASMENCLSEIEAAQRMMKREGIKWLDSTTKSIEEISTIILQEVRLDPSSY</sequence>
<evidence type="ECO:0000256" key="1">
    <source>
        <dbReference type="ARBA" id="ARBA00022527"/>
    </source>
</evidence>
<gene>
    <name evidence="6" type="ORF">ETQ85_20285</name>
</gene>
<comment type="similarity">
    <text evidence="5">Belongs to the pyruvate, phosphate/water dikinase regulatory protein family. PSRP subfamily.</text>
</comment>
<dbReference type="GO" id="GO:0005524">
    <property type="term" value="F:ATP binding"/>
    <property type="evidence" value="ECO:0007669"/>
    <property type="project" value="InterPro"/>
</dbReference>
<dbReference type="GO" id="GO:0016776">
    <property type="term" value="F:phosphotransferase activity, phosphate group as acceptor"/>
    <property type="evidence" value="ECO:0007669"/>
    <property type="project" value="UniProtKB-UniRule"/>
</dbReference>
<keyword evidence="2 5" id="KW-0808">Transferase</keyword>
<comment type="caution">
    <text evidence="6">The sequence shown here is derived from an EMBL/GenBank/DDBJ whole genome shotgun (WGS) entry which is preliminary data.</text>
</comment>
<comment type="function">
    <text evidence="5">Bifunctional serine/threonine kinase and phosphorylase involved in the regulation of the phosphoenolpyruvate synthase (PEPS) by catalyzing its phosphorylation/dephosphorylation.</text>
</comment>
<comment type="catalytic activity">
    <reaction evidence="5">
        <text>[pyruvate, water dikinase]-phosphate + phosphate + H(+) = [pyruvate, water dikinase] + diphosphate</text>
        <dbReference type="Rhea" id="RHEA:48580"/>
        <dbReference type="Rhea" id="RHEA-COMP:11425"/>
        <dbReference type="Rhea" id="RHEA-COMP:11426"/>
        <dbReference type="ChEBI" id="CHEBI:15378"/>
        <dbReference type="ChEBI" id="CHEBI:33019"/>
        <dbReference type="ChEBI" id="CHEBI:43176"/>
        <dbReference type="ChEBI" id="CHEBI:43474"/>
        <dbReference type="ChEBI" id="CHEBI:68546"/>
        <dbReference type="EC" id="2.7.4.28"/>
    </reaction>
</comment>
<dbReference type="NCBIfam" id="NF003742">
    <property type="entry name" value="PRK05339.1"/>
    <property type="match status" value="1"/>
</dbReference>
<dbReference type="GO" id="GO:0004674">
    <property type="term" value="F:protein serine/threonine kinase activity"/>
    <property type="evidence" value="ECO:0007669"/>
    <property type="project" value="UniProtKB-UniRule"/>
</dbReference>